<dbReference type="GO" id="GO:0005886">
    <property type="term" value="C:plasma membrane"/>
    <property type="evidence" value="ECO:0007669"/>
    <property type="project" value="UniProtKB-SubCell"/>
</dbReference>
<feature type="transmembrane region" description="Helical" evidence="6">
    <location>
        <begin position="348"/>
        <end position="367"/>
    </location>
</feature>
<feature type="transmembrane region" description="Helical" evidence="6">
    <location>
        <begin position="444"/>
        <end position="466"/>
    </location>
</feature>
<dbReference type="SUPFAM" id="SSF103473">
    <property type="entry name" value="MFS general substrate transporter"/>
    <property type="match status" value="1"/>
</dbReference>
<dbReference type="Proteomes" id="UP000291144">
    <property type="component" value="Unassembled WGS sequence"/>
</dbReference>
<dbReference type="RefSeq" id="WP_131366180.1">
    <property type="nucleotide sequence ID" value="NZ_SJKB01000025.1"/>
</dbReference>
<feature type="transmembrane region" description="Helical" evidence="6">
    <location>
        <begin position="30"/>
        <end position="52"/>
    </location>
</feature>
<feature type="compositionally biased region" description="Basic and acidic residues" evidence="5">
    <location>
        <begin position="507"/>
        <end position="519"/>
    </location>
</feature>
<protein>
    <submittedName>
        <fullName evidence="8">MFS transporter</fullName>
    </submittedName>
</protein>
<dbReference type="OrthoDB" id="9787026at2"/>
<feature type="transmembrane region" description="Helical" evidence="6">
    <location>
        <begin position="72"/>
        <end position="90"/>
    </location>
</feature>
<feature type="domain" description="Major facilitator superfamily (MFS) profile" evidence="7">
    <location>
        <begin position="34"/>
        <end position="471"/>
    </location>
</feature>
<dbReference type="PANTHER" id="PTHR23508:SF10">
    <property type="entry name" value="CARBOXYLIC ACID TRANSPORTER PROTEIN HOMOLOG"/>
    <property type="match status" value="1"/>
</dbReference>
<evidence type="ECO:0000259" key="7">
    <source>
        <dbReference type="PROSITE" id="PS50850"/>
    </source>
</evidence>
<evidence type="ECO:0000256" key="3">
    <source>
        <dbReference type="ARBA" id="ARBA00022989"/>
    </source>
</evidence>
<feature type="transmembrane region" description="Helical" evidence="6">
    <location>
        <begin position="192"/>
        <end position="211"/>
    </location>
</feature>
<feature type="transmembrane region" description="Helical" evidence="6">
    <location>
        <begin position="283"/>
        <end position="307"/>
    </location>
</feature>
<dbReference type="InterPro" id="IPR020846">
    <property type="entry name" value="MFS_dom"/>
</dbReference>
<sequence>MTGARSPGLGPVPIRTTVPARLDRLPWSPFHWRVVVALGITWVLDGVEITIAGTIADRLRDQDTLGLTSSQVGLGASLYLFGEVLGALFFGRLTDKLGRRKLFLLTLGVYLLGNALTAVSLNFPFFAVTRVIAGAGIGGEYAAINSAIDELIPANYRGRTDLAVNGTYWLGAMIGASANFLFLDPDILDVNVGWRLALLIGPLVGVLIWPLRRHIPESPRWLLTHGRADEAEQIVATLERDLAAKGIDVQPVGDDRSIELSPRGLVSYRELARVTLRDYRRRSLVGVTLMSTQAFLYNAIFFTYALILAEFYGIADDKVAYFIFPFALGNLLGPILLGQYFDTIGRRIMVGSTYSLSGVLLFVTGWLFNQDALTATTQTVLWCVIFFVASAAASSAYLTVSEIFPVEIRAQAIAFFFALSVLAGGVIAPWLFATLIGDGSDRGAVFAGYAAAALLMVIGGLVEFVWGIDAERRSLEAVATPLSVRALVAGAESGLTGGLTSHVRRRPPAERQSEHPRRT</sequence>
<evidence type="ECO:0000256" key="1">
    <source>
        <dbReference type="ARBA" id="ARBA00004651"/>
    </source>
</evidence>
<keyword evidence="9" id="KW-1185">Reference proteome</keyword>
<keyword evidence="4 6" id="KW-0472">Membrane</keyword>
<keyword evidence="3 6" id="KW-1133">Transmembrane helix</keyword>
<dbReference type="GO" id="GO:0046943">
    <property type="term" value="F:carboxylic acid transmembrane transporter activity"/>
    <property type="evidence" value="ECO:0007669"/>
    <property type="project" value="TreeGrafter"/>
</dbReference>
<comment type="subcellular location">
    <subcellularLocation>
        <location evidence="1">Cell membrane</location>
        <topology evidence="1">Multi-pass membrane protein</topology>
    </subcellularLocation>
</comment>
<gene>
    <name evidence="8" type="ORF">E0H73_41750</name>
</gene>
<dbReference type="InterPro" id="IPR005828">
    <property type="entry name" value="MFS_sugar_transport-like"/>
</dbReference>
<evidence type="ECO:0000256" key="5">
    <source>
        <dbReference type="SAM" id="MobiDB-lite"/>
    </source>
</evidence>
<dbReference type="InterPro" id="IPR036259">
    <property type="entry name" value="MFS_trans_sf"/>
</dbReference>
<accession>A0A4R0JTT5</accession>
<evidence type="ECO:0000256" key="4">
    <source>
        <dbReference type="ARBA" id="ARBA00023136"/>
    </source>
</evidence>
<dbReference type="PANTHER" id="PTHR23508">
    <property type="entry name" value="CARBOXYLIC ACID TRANSPORTER PROTEIN HOMOLOG"/>
    <property type="match status" value="1"/>
</dbReference>
<feature type="transmembrane region" description="Helical" evidence="6">
    <location>
        <begin position="319"/>
        <end position="341"/>
    </location>
</feature>
<name>A0A4R0JTT5_9ACTN</name>
<feature type="transmembrane region" description="Helical" evidence="6">
    <location>
        <begin position="379"/>
        <end position="400"/>
    </location>
</feature>
<evidence type="ECO:0000313" key="9">
    <source>
        <dbReference type="Proteomes" id="UP000291144"/>
    </source>
</evidence>
<keyword evidence="2 6" id="KW-0812">Transmembrane</keyword>
<dbReference type="CDD" id="cd17316">
    <property type="entry name" value="MFS_SV2_like"/>
    <property type="match status" value="1"/>
</dbReference>
<organism evidence="8 9">
    <name type="scientific">Kribbella pittospori</name>
    <dbReference type="NCBI Taxonomy" id="722689"/>
    <lineage>
        <taxon>Bacteria</taxon>
        <taxon>Bacillati</taxon>
        <taxon>Actinomycetota</taxon>
        <taxon>Actinomycetes</taxon>
        <taxon>Propionibacteriales</taxon>
        <taxon>Kribbellaceae</taxon>
        <taxon>Kribbella</taxon>
    </lineage>
</organism>
<comment type="caution">
    <text evidence="8">The sequence shown here is derived from an EMBL/GenBank/DDBJ whole genome shotgun (WGS) entry which is preliminary data.</text>
</comment>
<dbReference type="Pfam" id="PF00083">
    <property type="entry name" value="Sugar_tr"/>
    <property type="match status" value="1"/>
</dbReference>
<evidence type="ECO:0000256" key="2">
    <source>
        <dbReference type="ARBA" id="ARBA00022692"/>
    </source>
</evidence>
<evidence type="ECO:0000256" key="6">
    <source>
        <dbReference type="SAM" id="Phobius"/>
    </source>
</evidence>
<reference evidence="8 9" key="1">
    <citation type="submission" date="2019-02" db="EMBL/GenBank/DDBJ databases">
        <title>Kribbella capetownensis sp. nov. and Kribbella speibonae sp. nov., isolated from soil.</title>
        <authorList>
            <person name="Curtis S.M."/>
            <person name="Norton I."/>
            <person name="Everest G.J."/>
            <person name="Meyers P.R."/>
        </authorList>
    </citation>
    <scope>NUCLEOTIDE SEQUENCE [LARGE SCALE GENOMIC DNA]</scope>
    <source>
        <strain evidence="8 9">NRRL B-24813</strain>
    </source>
</reference>
<feature type="transmembrane region" description="Helical" evidence="6">
    <location>
        <begin position="102"/>
        <end position="121"/>
    </location>
</feature>
<feature type="region of interest" description="Disordered" evidence="5">
    <location>
        <begin position="498"/>
        <end position="519"/>
    </location>
</feature>
<dbReference type="Gene3D" id="1.20.1250.20">
    <property type="entry name" value="MFS general substrate transporter like domains"/>
    <property type="match status" value="1"/>
</dbReference>
<dbReference type="EMBL" id="SJKB01000025">
    <property type="protein sequence ID" value="TCC50359.1"/>
    <property type="molecule type" value="Genomic_DNA"/>
</dbReference>
<dbReference type="PROSITE" id="PS50850">
    <property type="entry name" value="MFS"/>
    <property type="match status" value="1"/>
</dbReference>
<evidence type="ECO:0000313" key="8">
    <source>
        <dbReference type="EMBL" id="TCC50359.1"/>
    </source>
</evidence>
<proteinExistence type="predicted"/>
<feature type="transmembrane region" description="Helical" evidence="6">
    <location>
        <begin position="412"/>
        <end position="432"/>
    </location>
</feature>
<dbReference type="AlphaFoldDB" id="A0A4R0JTT5"/>